<keyword evidence="2" id="KW-0732">Signal</keyword>
<feature type="chain" id="PRO_5046292624" evidence="2">
    <location>
        <begin position="20"/>
        <end position="122"/>
    </location>
</feature>
<dbReference type="Proteomes" id="UP001374803">
    <property type="component" value="Chromosome"/>
</dbReference>
<reference evidence="3" key="1">
    <citation type="submission" date="2021-12" db="EMBL/GenBank/DDBJ databases">
        <title>Discovery of the Pendulisporaceae a myxobacterial family with distinct sporulation behavior and unique specialized metabolism.</title>
        <authorList>
            <person name="Garcia R."/>
            <person name="Popoff A."/>
            <person name="Bader C.D."/>
            <person name="Loehr J."/>
            <person name="Walesch S."/>
            <person name="Walt C."/>
            <person name="Boldt J."/>
            <person name="Bunk B."/>
            <person name="Haeckl F.J.F.P.J."/>
            <person name="Gunesch A.P."/>
            <person name="Birkelbach J."/>
            <person name="Nuebel U."/>
            <person name="Pietschmann T."/>
            <person name="Bach T."/>
            <person name="Mueller R."/>
        </authorList>
    </citation>
    <scope>NUCLEOTIDE SEQUENCE</scope>
    <source>
        <strain evidence="3">MSr11367</strain>
    </source>
</reference>
<evidence type="ECO:0000256" key="2">
    <source>
        <dbReference type="SAM" id="SignalP"/>
    </source>
</evidence>
<evidence type="ECO:0000256" key="1">
    <source>
        <dbReference type="SAM" id="MobiDB-lite"/>
    </source>
</evidence>
<keyword evidence="4" id="KW-1185">Reference proteome</keyword>
<feature type="compositionally biased region" description="Low complexity" evidence="1">
    <location>
        <begin position="19"/>
        <end position="32"/>
    </location>
</feature>
<sequence length="122" mass="12600">MRALLAVVALTLMGCPNKASDPAPDSAPSPAAGKATDASERGDVIRAYLQVDPARVTREKLAALGVEVDTVAGDIMTARIPAGALDRVRATDGVLHVEIARPVYPRSDAGAIDPSKDGGKRD</sequence>
<feature type="region of interest" description="Disordered" evidence="1">
    <location>
        <begin position="16"/>
        <end position="39"/>
    </location>
</feature>
<organism evidence="3 4">
    <name type="scientific">Pendulispora rubella</name>
    <dbReference type="NCBI Taxonomy" id="2741070"/>
    <lineage>
        <taxon>Bacteria</taxon>
        <taxon>Pseudomonadati</taxon>
        <taxon>Myxococcota</taxon>
        <taxon>Myxococcia</taxon>
        <taxon>Myxococcales</taxon>
        <taxon>Sorangiineae</taxon>
        <taxon>Pendulisporaceae</taxon>
        <taxon>Pendulispora</taxon>
    </lineage>
</organism>
<gene>
    <name evidence="3" type="ORF">LVJ94_38000</name>
</gene>
<proteinExistence type="predicted"/>
<dbReference type="PROSITE" id="PS51257">
    <property type="entry name" value="PROKAR_LIPOPROTEIN"/>
    <property type="match status" value="1"/>
</dbReference>
<feature type="signal peptide" evidence="2">
    <location>
        <begin position="1"/>
        <end position="19"/>
    </location>
</feature>
<evidence type="ECO:0000313" key="4">
    <source>
        <dbReference type="Proteomes" id="UP001374803"/>
    </source>
</evidence>
<protein>
    <submittedName>
        <fullName evidence="3">Uncharacterized protein</fullName>
    </submittedName>
</protein>
<accession>A0ABZ2KVI3</accession>
<name>A0ABZ2KVI3_9BACT</name>
<dbReference type="EMBL" id="CP089983">
    <property type="protein sequence ID" value="WXB02693.1"/>
    <property type="molecule type" value="Genomic_DNA"/>
</dbReference>
<dbReference type="RefSeq" id="WP_394832322.1">
    <property type="nucleotide sequence ID" value="NZ_CP089929.1"/>
</dbReference>
<evidence type="ECO:0000313" key="3">
    <source>
        <dbReference type="EMBL" id="WXB02693.1"/>
    </source>
</evidence>